<feature type="chain" id="PRO_5041378755" evidence="1">
    <location>
        <begin position="27"/>
        <end position="463"/>
    </location>
</feature>
<sequence>MPWRAWCCGAFLLFSGLALLAAPASADPRFIELGKRPWPGLAPGDSPFHDLERELLEEFRELCPEFFCLGPFDNYSPLRLNCAVETASDTLAYGAPVDRRAVIDQIKLVLRTAGASGPSGTGVVRSPGAQAGSVRKAVQPMAGTAVLADGAVAGVPVMRCLLLTALLVVAPPTLAQRDHVDLVDFPASEANWDRFYTLEGGLMHAFDGLCGDTYCEGDYSNYRVMQFRCAVALASGTVQRCVWVIAASELGIDPEGGEVLVDNGRWVCEVDLQPGVPVEAFHAALDGPDGLYATLPGTTTGLEEPLMRALRWILLGGLLLNGAAQATPAYVDARLFPSQAAGWQRFLAVEKALVQGFDDVCGDTFCEGEYGNLRAMRLRCSVHQAAGVVASCIWTFAGSTAWVGKGGGIEVDLQSFSCPLPLAAGTRLVDLLGALEAVPARGAIDVALPGTTATVYEGLINCL</sequence>
<name>A0AA38XUT7_9EURO</name>
<reference evidence="2" key="1">
    <citation type="submission" date="2022-10" db="EMBL/GenBank/DDBJ databases">
        <title>Culturing micro-colonial fungi from biological soil crusts in the Mojave desert and describing Neophaeococcomyces mojavensis, and introducing the new genera and species Taxawa tesnikishii.</title>
        <authorList>
            <person name="Kurbessoian T."/>
            <person name="Stajich J.E."/>
        </authorList>
    </citation>
    <scope>NUCLEOTIDE SEQUENCE</scope>
    <source>
        <strain evidence="2">TK_35</strain>
    </source>
</reference>
<protein>
    <submittedName>
        <fullName evidence="2">Uncharacterized protein</fullName>
    </submittedName>
</protein>
<organism evidence="2">
    <name type="scientific">Knufia peltigerae</name>
    <dbReference type="NCBI Taxonomy" id="1002370"/>
    <lineage>
        <taxon>Eukaryota</taxon>
        <taxon>Fungi</taxon>
        <taxon>Dikarya</taxon>
        <taxon>Ascomycota</taxon>
        <taxon>Pezizomycotina</taxon>
        <taxon>Eurotiomycetes</taxon>
        <taxon>Chaetothyriomycetidae</taxon>
        <taxon>Chaetothyriales</taxon>
        <taxon>Trichomeriaceae</taxon>
        <taxon>Knufia</taxon>
    </lineage>
</organism>
<comment type="caution">
    <text evidence="2">The sequence shown here is derived from an EMBL/GenBank/DDBJ whole genome shotgun (WGS) entry which is preliminary data.</text>
</comment>
<evidence type="ECO:0000256" key="1">
    <source>
        <dbReference type="SAM" id="SignalP"/>
    </source>
</evidence>
<feature type="signal peptide" evidence="1">
    <location>
        <begin position="1"/>
        <end position="26"/>
    </location>
</feature>
<proteinExistence type="predicted"/>
<evidence type="ECO:0000313" key="2">
    <source>
        <dbReference type="EMBL" id="KAJ9621790.1"/>
    </source>
</evidence>
<dbReference type="EMBL" id="JAPDRN010000113">
    <property type="protein sequence ID" value="KAJ9621790.1"/>
    <property type="molecule type" value="Genomic_DNA"/>
</dbReference>
<accession>A0AA38XUT7</accession>
<gene>
    <name evidence="2" type="ORF">H2204_011828</name>
</gene>
<keyword evidence="1" id="KW-0732">Signal</keyword>
<dbReference type="AlphaFoldDB" id="A0AA38XUT7"/>